<gene>
    <name evidence="1" type="ORF">EZS27_025333</name>
</gene>
<dbReference type="AlphaFoldDB" id="A0A5J4QYF8"/>
<protein>
    <recommendedName>
        <fullName evidence="2">HTH cro/C1-type domain-containing protein</fullName>
    </recommendedName>
</protein>
<dbReference type="EMBL" id="SNRY01002357">
    <property type="protein sequence ID" value="KAA6325453.1"/>
    <property type="molecule type" value="Genomic_DNA"/>
</dbReference>
<evidence type="ECO:0008006" key="2">
    <source>
        <dbReference type="Google" id="ProtNLM"/>
    </source>
</evidence>
<accession>A0A5J4QYF8</accession>
<organism evidence="1">
    <name type="scientific">termite gut metagenome</name>
    <dbReference type="NCBI Taxonomy" id="433724"/>
    <lineage>
        <taxon>unclassified sequences</taxon>
        <taxon>metagenomes</taxon>
        <taxon>organismal metagenomes</taxon>
    </lineage>
</organism>
<reference evidence="1" key="1">
    <citation type="submission" date="2019-03" db="EMBL/GenBank/DDBJ databases">
        <title>Single cell metagenomics reveals metabolic interactions within the superorganism composed of flagellate Streblomastix strix and complex community of Bacteroidetes bacteria on its surface.</title>
        <authorList>
            <person name="Treitli S.C."/>
            <person name="Kolisko M."/>
            <person name="Husnik F."/>
            <person name="Keeling P."/>
            <person name="Hampl V."/>
        </authorList>
    </citation>
    <scope>NUCLEOTIDE SEQUENCE</scope>
    <source>
        <strain evidence="1">STM</strain>
    </source>
</reference>
<sequence length="45" mass="4992">AEKAGINDSLLRQYKNGLAFASEKQALKLQDCLHQLGNELSTARF</sequence>
<feature type="non-terminal residue" evidence="1">
    <location>
        <position position="1"/>
    </location>
</feature>
<proteinExistence type="predicted"/>
<name>A0A5J4QYF8_9ZZZZ</name>
<evidence type="ECO:0000313" key="1">
    <source>
        <dbReference type="EMBL" id="KAA6325453.1"/>
    </source>
</evidence>
<comment type="caution">
    <text evidence="1">The sequence shown here is derived from an EMBL/GenBank/DDBJ whole genome shotgun (WGS) entry which is preliminary data.</text>
</comment>